<accession>A0ACB0JQ18</accession>
<dbReference type="EMBL" id="CASHSV030000098">
    <property type="protein sequence ID" value="CAJ2645597.1"/>
    <property type="molecule type" value="Genomic_DNA"/>
</dbReference>
<gene>
    <name evidence="1" type="ORF">MILVUS5_LOCUS14462</name>
</gene>
<name>A0ACB0JQ18_TRIPR</name>
<reference evidence="1" key="1">
    <citation type="submission" date="2023-10" db="EMBL/GenBank/DDBJ databases">
        <authorList>
            <person name="Rodriguez Cubillos JULIANA M."/>
            <person name="De Vega J."/>
        </authorList>
    </citation>
    <scope>NUCLEOTIDE SEQUENCE</scope>
</reference>
<evidence type="ECO:0000313" key="2">
    <source>
        <dbReference type="Proteomes" id="UP001177021"/>
    </source>
</evidence>
<protein>
    <submittedName>
        <fullName evidence="1">Uncharacterized protein</fullName>
    </submittedName>
</protein>
<sequence length="120" mass="14196">MMLLPARLRSLLYFFVFMCNQRFLLLINLRINKDKFGQSKGFAYLELVEVHVVQNDLILNETELHGRQLKASAKCTNVPGLKQYFGRRPAGLRARRPFMPSPFYPPHAYWFMKESYIHMI</sequence>
<organism evidence="1 2">
    <name type="scientific">Trifolium pratense</name>
    <name type="common">Red clover</name>
    <dbReference type="NCBI Taxonomy" id="57577"/>
    <lineage>
        <taxon>Eukaryota</taxon>
        <taxon>Viridiplantae</taxon>
        <taxon>Streptophyta</taxon>
        <taxon>Embryophyta</taxon>
        <taxon>Tracheophyta</taxon>
        <taxon>Spermatophyta</taxon>
        <taxon>Magnoliopsida</taxon>
        <taxon>eudicotyledons</taxon>
        <taxon>Gunneridae</taxon>
        <taxon>Pentapetalae</taxon>
        <taxon>rosids</taxon>
        <taxon>fabids</taxon>
        <taxon>Fabales</taxon>
        <taxon>Fabaceae</taxon>
        <taxon>Papilionoideae</taxon>
        <taxon>50 kb inversion clade</taxon>
        <taxon>NPAAA clade</taxon>
        <taxon>Hologalegina</taxon>
        <taxon>IRL clade</taxon>
        <taxon>Trifolieae</taxon>
        <taxon>Trifolium</taxon>
    </lineage>
</organism>
<dbReference type="Proteomes" id="UP001177021">
    <property type="component" value="Unassembled WGS sequence"/>
</dbReference>
<keyword evidence="2" id="KW-1185">Reference proteome</keyword>
<comment type="caution">
    <text evidence="1">The sequence shown here is derived from an EMBL/GenBank/DDBJ whole genome shotgun (WGS) entry which is preliminary data.</text>
</comment>
<evidence type="ECO:0000313" key="1">
    <source>
        <dbReference type="EMBL" id="CAJ2645597.1"/>
    </source>
</evidence>
<proteinExistence type="predicted"/>